<evidence type="ECO:0000259" key="1">
    <source>
        <dbReference type="PROSITE" id="PS50943"/>
    </source>
</evidence>
<name>A0ABQ0AN67_9RHOB</name>
<dbReference type="PANTHER" id="PTHR35010">
    <property type="entry name" value="BLL4672 PROTEIN-RELATED"/>
    <property type="match status" value="1"/>
</dbReference>
<evidence type="ECO:0000313" key="2">
    <source>
        <dbReference type="EMBL" id="GAA6197305.1"/>
    </source>
</evidence>
<gene>
    <name evidence="2" type="ORF">NBRC116598_27490</name>
</gene>
<dbReference type="PROSITE" id="PS50943">
    <property type="entry name" value="HTH_CROC1"/>
    <property type="match status" value="1"/>
</dbReference>
<dbReference type="SUPFAM" id="SSF47413">
    <property type="entry name" value="lambda repressor-like DNA-binding domains"/>
    <property type="match status" value="1"/>
</dbReference>
<dbReference type="Proteomes" id="UP001441944">
    <property type="component" value="Unassembled WGS sequence"/>
</dbReference>
<dbReference type="InterPro" id="IPR001387">
    <property type="entry name" value="Cro/C1-type_HTH"/>
</dbReference>
<protein>
    <submittedName>
        <fullName evidence="2">Helix-turn-helix transcriptional regulator</fullName>
    </submittedName>
</protein>
<evidence type="ECO:0000313" key="3">
    <source>
        <dbReference type="Proteomes" id="UP001441944"/>
    </source>
</evidence>
<sequence>MSGFGDMLKEWRGLRRMSQLDLALSAQVSARHLSFLETGRARASRDMALRLAQELQMPLAARNQLLHAAGFSPAFGGGPLSDADRAPLAQAVDWMLERHAPFPAIAIDHHWVLKAMNPPAAALLASAQLQLGDSLIDAFCTNEALRGALVNLEEVEALTLMRLRSELAHLGKAPVLQQAVQRLQRRVAAHSRPVSEEMPAVIPTHYRFNGLDLKLFSTLTQFTSTGDLAMSELRLEMMFPADSETKQALLALFTPVD</sequence>
<proteinExistence type="predicted"/>
<dbReference type="InterPro" id="IPR010982">
    <property type="entry name" value="Lambda_DNA-bd_dom_sf"/>
</dbReference>
<feature type="domain" description="HTH cro/C1-type" evidence="1">
    <location>
        <begin position="8"/>
        <end position="62"/>
    </location>
</feature>
<dbReference type="Pfam" id="PF17765">
    <property type="entry name" value="MLTR_LBD"/>
    <property type="match status" value="1"/>
</dbReference>
<dbReference type="Gene3D" id="3.30.450.180">
    <property type="match status" value="1"/>
</dbReference>
<organism evidence="2 3">
    <name type="scientific">Pseudophaeobacter arcticus</name>
    <dbReference type="NCBI Taxonomy" id="385492"/>
    <lineage>
        <taxon>Bacteria</taxon>
        <taxon>Pseudomonadati</taxon>
        <taxon>Pseudomonadota</taxon>
        <taxon>Alphaproteobacteria</taxon>
        <taxon>Rhodobacterales</taxon>
        <taxon>Paracoccaceae</taxon>
        <taxon>Pseudophaeobacter</taxon>
    </lineage>
</organism>
<dbReference type="CDD" id="cd00093">
    <property type="entry name" value="HTH_XRE"/>
    <property type="match status" value="1"/>
</dbReference>
<keyword evidence="3" id="KW-1185">Reference proteome</keyword>
<dbReference type="RefSeq" id="WP_353400912.1">
    <property type="nucleotide sequence ID" value="NZ_BAABWU010000011.1"/>
</dbReference>
<dbReference type="Gene3D" id="1.10.260.40">
    <property type="entry name" value="lambda repressor-like DNA-binding domains"/>
    <property type="match status" value="1"/>
</dbReference>
<dbReference type="InterPro" id="IPR041413">
    <property type="entry name" value="MLTR_LBD"/>
</dbReference>
<reference evidence="2 3" key="1">
    <citation type="submission" date="2024-04" db="EMBL/GenBank/DDBJ databases">
        <title>Draft genome sequence of Pseudophaeobacter arcticus NBRC 116598.</title>
        <authorList>
            <person name="Miyakawa T."/>
            <person name="Kusuya Y."/>
            <person name="Miura T."/>
        </authorList>
    </citation>
    <scope>NUCLEOTIDE SEQUENCE [LARGE SCALE GENOMIC DNA]</scope>
    <source>
        <strain evidence="2 3">SU-CL00105</strain>
    </source>
</reference>
<dbReference type="EMBL" id="BAABWU010000011">
    <property type="protein sequence ID" value="GAA6197305.1"/>
    <property type="molecule type" value="Genomic_DNA"/>
</dbReference>
<dbReference type="Pfam" id="PF01381">
    <property type="entry name" value="HTH_3"/>
    <property type="match status" value="1"/>
</dbReference>
<accession>A0ABQ0AN67</accession>
<dbReference type="SMART" id="SM00530">
    <property type="entry name" value="HTH_XRE"/>
    <property type="match status" value="1"/>
</dbReference>
<comment type="caution">
    <text evidence="2">The sequence shown here is derived from an EMBL/GenBank/DDBJ whole genome shotgun (WGS) entry which is preliminary data.</text>
</comment>
<dbReference type="PANTHER" id="PTHR35010:SF4">
    <property type="entry name" value="BLL5781 PROTEIN"/>
    <property type="match status" value="1"/>
</dbReference>